<dbReference type="SUPFAM" id="SSF53756">
    <property type="entry name" value="UDP-Glycosyltransferase/glycogen phosphorylase"/>
    <property type="match status" value="1"/>
</dbReference>
<dbReference type="GO" id="GO:0009103">
    <property type="term" value="P:lipopolysaccharide biosynthetic process"/>
    <property type="evidence" value="ECO:0007669"/>
    <property type="project" value="TreeGrafter"/>
</dbReference>
<proteinExistence type="predicted"/>
<dbReference type="CDD" id="cd03801">
    <property type="entry name" value="GT4_PimA-like"/>
    <property type="match status" value="1"/>
</dbReference>
<dbReference type="PANTHER" id="PTHR46401">
    <property type="entry name" value="GLYCOSYLTRANSFERASE WBBK-RELATED"/>
    <property type="match status" value="1"/>
</dbReference>
<reference evidence="3 4" key="1">
    <citation type="submission" date="2018-03" db="EMBL/GenBank/DDBJ databases">
        <title>Aquarubrobacter algicola gen. nov., sp. nov., a novel actinobacterium isolated from shallow eutrophic lake during the end of cyanobacterial harmful algal blooms.</title>
        <authorList>
            <person name="Chun S.J."/>
        </authorList>
    </citation>
    <scope>NUCLEOTIDE SEQUENCE [LARGE SCALE GENOMIC DNA]</scope>
    <source>
        <strain evidence="3 4">Seoho-28</strain>
    </source>
</reference>
<dbReference type="Proteomes" id="UP000240739">
    <property type="component" value="Unassembled WGS sequence"/>
</dbReference>
<feature type="domain" description="WsaF C-terminal" evidence="2">
    <location>
        <begin position="221"/>
        <end position="343"/>
    </location>
</feature>
<dbReference type="InterPro" id="IPR055050">
    <property type="entry name" value="WsaF_C"/>
</dbReference>
<accession>A0A2T4UKW6</accession>
<dbReference type="PANTHER" id="PTHR46401:SF2">
    <property type="entry name" value="GLYCOSYLTRANSFERASE WBBK-RELATED"/>
    <property type="match status" value="1"/>
</dbReference>
<dbReference type="Gene3D" id="3.40.50.2000">
    <property type="entry name" value="Glycogen Phosphorylase B"/>
    <property type="match status" value="1"/>
</dbReference>
<dbReference type="Gene3D" id="3.40.50.11090">
    <property type="match status" value="1"/>
</dbReference>
<organism evidence="3 4">
    <name type="scientific">Paraconexibacter algicola</name>
    <dbReference type="NCBI Taxonomy" id="2133960"/>
    <lineage>
        <taxon>Bacteria</taxon>
        <taxon>Bacillati</taxon>
        <taxon>Actinomycetota</taxon>
        <taxon>Thermoleophilia</taxon>
        <taxon>Solirubrobacterales</taxon>
        <taxon>Paraconexibacteraceae</taxon>
        <taxon>Paraconexibacter</taxon>
    </lineage>
</organism>
<evidence type="ECO:0000256" key="1">
    <source>
        <dbReference type="ARBA" id="ARBA00022679"/>
    </source>
</evidence>
<sequence>MLRRGGATNEPLAVRLAPGMLAALRDGAVPLAPGATDRADADTLEVAVVVPQFRRGSGGHKTIADLVRGLEGLGHRLSLWVVDEEGRHGGASDADLRSQFHEFFGAMRADVARLHPAALSDRPVDVVVATGWQTVPAVLRLRGARSRAYLVQDHEPEFYATSVEREWAAWTYRQGLHAICASPWLASIVREEYGGSASSFDLGVDHDAYRTQAVHRREDLVLFYARAVTPRRAVPLGVLALEELHRRRPSVEIAHFGEARPLDVPYPARELGVLDPEGLAHAYNSASVGLVLSLTNPSLVPTEMLACGLPVVDLATPSMRATFGDDGPIALAPVDPVAIADAIETLLDDLLARAERTRDGLTLAAERSWAAASRQVETGLRDAMRGS</sequence>
<name>A0A2T4UKW6_9ACTN</name>
<evidence type="ECO:0000259" key="2">
    <source>
        <dbReference type="Pfam" id="PF22772"/>
    </source>
</evidence>
<dbReference type="EMBL" id="PYYB01000001">
    <property type="protein sequence ID" value="PTL59894.1"/>
    <property type="molecule type" value="Genomic_DNA"/>
</dbReference>
<gene>
    <name evidence="3" type="ORF">C7Y72_09655</name>
</gene>
<dbReference type="AlphaFoldDB" id="A0A2T4UKW6"/>
<evidence type="ECO:0000313" key="4">
    <source>
        <dbReference type="Proteomes" id="UP000240739"/>
    </source>
</evidence>
<protein>
    <recommendedName>
        <fullName evidence="2">WsaF C-terminal domain-containing protein</fullName>
    </recommendedName>
</protein>
<dbReference type="Pfam" id="PF22772">
    <property type="entry name" value="WsaF_C"/>
    <property type="match status" value="1"/>
</dbReference>
<comment type="caution">
    <text evidence="3">The sequence shown here is derived from an EMBL/GenBank/DDBJ whole genome shotgun (WGS) entry which is preliminary data.</text>
</comment>
<evidence type="ECO:0000313" key="3">
    <source>
        <dbReference type="EMBL" id="PTL59894.1"/>
    </source>
</evidence>
<keyword evidence="4" id="KW-1185">Reference proteome</keyword>
<dbReference type="GO" id="GO:0016757">
    <property type="term" value="F:glycosyltransferase activity"/>
    <property type="evidence" value="ECO:0007669"/>
    <property type="project" value="TreeGrafter"/>
</dbReference>
<keyword evidence="1" id="KW-0808">Transferase</keyword>